<reference evidence="2" key="1">
    <citation type="journal article" date="2013" name="Nat. Genet.">
        <title>The duck genome and transcriptome provide insight into an avian influenza virus reservoir species.</title>
        <authorList>
            <person name="Huang Y."/>
            <person name="Li Y."/>
            <person name="Burt D.W."/>
            <person name="Chen H."/>
            <person name="Zhang Y."/>
            <person name="Qian W."/>
            <person name="Kim H."/>
            <person name="Gan S."/>
            <person name="Zhao Y."/>
            <person name="Li J."/>
            <person name="Yi K."/>
            <person name="Feng H."/>
            <person name="Zhu P."/>
            <person name="Li B."/>
            <person name="Liu Q."/>
            <person name="Fairley S."/>
            <person name="Magor K.E."/>
            <person name="Du Z."/>
            <person name="Hu X."/>
            <person name="Goodman L."/>
            <person name="Tafer H."/>
            <person name="Vignal A."/>
            <person name="Lee T."/>
            <person name="Kim K.W."/>
            <person name="Sheng Z."/>
            <person name="An Y."/>
            <person name="Searle S."/>
            <person name="Herrero J."/>
            <person name="Groenen M.A."/>
            <person name="Crooijmans R.P."/>
            <person name="Faraut T."/>
            <person name="Cai Q."/>
            <person name="Webster R.G."/>
            <person name="Aldridge J.R."/>
            <person name="Warren W.C."/>
            <person name="Bartschat S."/>
            <person name="Kehr S."/>
            <person name="Marz M."/>
            <person name="Stadler P.F."/>
            <person name="Smith J."/>
            <person name="Kraus R.H."/>
            <person name="Zhao Y."/>
            <person name="Ren L."/>
            <person name="Fei J."/>
            <person name="Morisson M."/>
            <person name="Kaiser P."/>
            <person name="Griffin D.K."/>
            <person name="Rao M."/>
            <person name="Pitel F."/>
            <person name="Wang J."/>
            <person name="Li N."/>
        </authorList>
    </citation>
    <scope>NUCLEOTIDE SEQUENCE [LARGE SCALE GENOMIC DNA]</scope>
</reference>
<evidence type="ECO:0000313" key="2">
    <source>
        <dbReference type="Proteomes" id="UP000296049"/>
    </source>
</evidence>
<proteinExistence type="predicted"/>
<name>R0LM53_ANAPL</name>
<sequence length="147" mass="16381">MLRARAVPTSAAPSARGASAAARAVFLQLIHRNGTLPALSAESKEFWQNLDRVSNELLKRHQQMSEECSLLSLTEKNFAVGAELHPLPAHSQQEHEKDKQRNIKVSTLKTVLITLQAYPLPYILTLSDGPMVYNHRSLLPNPKYLTS</sequence>
<dbReference type="AlphaFoldDB" id="R0LM53"/>
<accession>R0LM53</accession>
<protein>
    <submittedName>
        <fullName evidence="1">Uncharacterized protein</fullName>
    </submittedName>
</protein>
<organism evidence="1 2">
    <name type="scientific">Anas platyrhynchos</name>
    <name type="common">Mallard</name>
    <name type="synonym">Anas boschas</name>
    <dbReference type="NCBI Taxonomy" id="8839"/>
    <lineage>
        <taxon>Eukaryota</taxon>
        <taxon>Metazoa</taxon>
        <taxon>Chordata</taxon>
        <taxon>Craniata</taxon>
        <taxon>Vertebrata</taxon>
        <taxon>Euteleostomi</taxon>
        <taxon>Archelosauria</taxon>
        <taxon>Archosauria</taxon>
        <taxon>Dinosauria</taxon>
        <taxon>Saurischia</taxon>
        <taxon>Theropoda</taxon>
        <taxon>Coelurosauria</taxon>
        <taxon>Aves</taxon>
        <taxon>Neognathae</taxon>
        <taxon>Galloanserae</taxon>
        <taxon>Anseriformes</taxon>
        <taxon>Anatidae</taxon>
        <taxon>Anatinae</taxon>
        <taxon>Anas</taxon>
    </lineage>
</organism>
<evidence type="ECO:0000313" key="1">
    <source>
        <dbReference type="EMBL" id="EOB01488.1"/>
    </source>
</evidence>
<keyword evidence="2" id="KW-1185">Reference proteome</keyword>
<gene>
    <name evidence="1" type="ORF">Anapl_13577</name>
</gene>
<dbReference type="EMBL" id="KB743086">
    <property type="protein sequence ID" value="EOB01488.1"/>
    <property type="molecule type" value="Genomic_DNA"/>
</dbReference>
<dbReference type="Proteomes" id="UP000296049">
    <property type="component" value="Unassembled WGS sequence"/>
</dbReference>